<evidence type="ECO:0000256" key="18">
    <source>
        <dbReference type="ARBA" id="ARBA00023239"/>
    </source>
</evidence>
<keyword evidence="18 21" id="KW-0456">Lyase</keyword>
<evidence type="ECO:0000256" key="16">
    <source>
        <dbReference type="ARBA" id="ARBA00023146"/>
    </source>
</evidence>
<evidence type="ECO:0000256" key="5">
    <source>
        <dbReference type="ARBA" id="ARBA00012022"/>
    </source>
</evidence>
<keyword evidence="17 21" id="KW-0457">Lysine biosynthesis</keyword>
<keyword evidence="8 21" id="KW-0028">Amino-acid biosynthesis</keyword>
<dbReference type="SUPFAM" id="SSF52954">
    <property type="entry name" value="Class II aaRS ABD-related"/>
    <property type="match status" value="1"/>
</dbReference>
<dbReference type="InterPro" id="IPR036008">
    <property type="entry name" value="Aconitase_4Fe-4S_dom"/>
</dbReference>
<keyword evidence="12 21" id="KW-0809">Transit peptide</keyword>
<keyword evidence="15 21" id="KW-0496">Mitochondrion</keyword>
<dbReference type="OrthoDB" id="10262323at2759"/>
<reference evidence="23 24" key="1">
    <citation type="submission" date="2017-03" db="EMBL/GenBank/DDBJ databases">
        <title>Genomes of endolithic fungi from Antarctica.</title>
        <authorList>
            <person name="Coleine C."/>
            <person name="Masonjones S."/>
            <person name="Stajich J.E."/>
        </authorList>
    </citation>
    <scope>NUCLEOTIDE SEQUENCE [LARGE SCALE GENOMIC DNA]</scope>
    <source>
        <strain evidence="23 24">CCFEE 6314</strain>
    </source>
</reference>
<evidence type="ECO:0000256" key="21">
    <source>
        <dbReference type="RuleBase" id="RU362038"/>
    </source>
</evidence>
<name>A0A438NES5_EXOME</name>
<dbReference type="SUPFAM" id="SSF55681">
    <property type="entry name" value="Class II aaRS and biotin synthetases"/>
    <property type="match status" value="1"/>
</dbReference>
<keyword evidence="16" id="KW-0030">Aminoacyl-tRNA synthetase</keyword>
<dbReference type="PRINTS" id="PR00415">
    <property type="entry name" value="ACONITASE"/>
</dbReference>
<proteinExistence type="inferred from homology"/>
<feature type="domain" description="Aminoacyl-transfer RNA synthetases class-II family profile" evidence="22">
    <location>
        <begin position="80"/>
        <end position="510"/>
    </location>
</feature>
<dbReference type="InterPro" id="IPR050067">
    <property type="entry name" value="IPM_dehydratase_rel_enz"/>
</dbReference>
<dbReference type="PROSITE" id="PS00450">
    <property type="entry name" value="ACONITASE_1"/>
    <property type="match status" value="1"/>
</dbReference>
<evidence type="ECO:0000256" key="13">
    <source>
        <dbReference type="ARBA" id="ARBA00023004"/>
    </source>
</evidence>
<evidence type="ECO:0000256" key="20">
    <source>
        <dbReference type="ARBA" id="ARBA00032706"/>
    </source>
</evidence>
<dbReference type="InterPro" id="IPR004418">
    <property type="entry name" value="Homoaconitase_mito"/>
</dbReference>
<dbReference type="NCBIfam" id="TIGR00139">
    <property type="entry name" value="h_aconitase"/>
    <property type="match status" value="1"/>
</dbReference>
<keyword evidence="13 21" id="KW-0408">Iron</keyword>
<evidence type="ECO:0000256" key="6">
    <source>
        <dbReference type="ARBA" id="ARBA00021560"/>
    </source>
</evidence>
<dbReference type="InterPro" id="IPR004154">
    <property type="entry name" value="Anticodon-bd"/>
</dbReference>
<evidence type="ECO:0000256" key="7">
    <source>
        <dbReference type="ARBA" id="ARBA00022598"/>
    </source>
</evidence>
<sequence length="1316" mass="145328">MRPRIIAQAGQRTKVGQLCCQYGSVRFNHTDSRQRLSSFWIPQVRVEVKEGAVTDATALLTRAGYVRQTYAGIFHMLPLGLRVQEKLERLIDKYMRSLGASKVSLSSVSSQALWAKSGRLQSDSEFFKFKDRRKVSLLLAPTHEEEITTLVASVVTSPKSLPVRLYQIGRKYRDELRPRGGLLRGREFLMKDLYTFDATEQDAHRTYDEIRQGYRNFLDELTVKYVEVRADSGNMGGNLSHEYHLPNHAGEDQILTCSECDLARNEEYVDKPPFLSVQNLQDVPLAGSIQDKPMPYFRKDYVSKDGLTLVRTFAPRKPSDPGSETAPRQEINSYTLKAMLNHRVELDTGVENPLKLFNQTRTSTQLEEIPKRPTVYYILDSKVSFENISEELQADVKEFPADMQYFVVQTAEGSPNPIRLRKLQQGDPCPQCDSGKIDIQPAIEIGHTFHLGTRYSSKLDLNVTNEGNHNQAKTPVEMGCHGIGVSRLIAAVASCLSDQYGLNWPRVIAPFEVAILSHKAQEPKLAEELYDNLSSIPGNPVDAIIDDRPKTLPFKMKDADMIGYPILLILGEGLKENKVEVQCRRLKFREQIETNFLTNPQEQAPPNFATGNEVTTPQTLTEKILQRYSVGLPKGKVVRSGDYVQIQPHRCLTHDNTWPVAMRFMSTGATKIKDPSQLVFALDHDIQNTSPSNLKKYHQIEEFAKKHGVNFFGAGHGIGHQIMVEELFVWPGTLCVGSDSHSNMYGALGSLGVALVRTDAAGIYATGKSWFQCPPIVQVNLLGTLPPGVRGKDVIVALCGLFPLDVLNHSVEFVGSEETMASIPMDDRLTISNMSTEWSATSAMFPLDTTLERWMRYKATEAAMLEHRTTRQRITHEMVDELFSTPLRADPGAHYAKKLYLDLSTLSPYISGPNSVKISTPLHDLAAQNIKINKGYIVSCTNSRSSDLKAAAQVFQAAAKSNGGKIPKIADGVKLYIAAASASEQAIAEDEGSWQTLVEAGATVLPPSCGPCIGLGTGLLEDGETGISASNRNFKGRLGSRQVAHAYLSSPEVVAASALNGVLSGPGIYQVPENYNGVQYGYGTGKPATIENELGNALEQLESLIDRVETTAGLGDDAAAQSGTNILPGFPSKITGEIIFADADNLDTDNVYAGKYTYQDDMTREDMARVCMENYDPEFRSITKPSDILVSGFNFGCGSSREQAATALLARDIPLVVAGSFSNIFVRNGVNNALPCLEVPRLVERLRAVFSENKVPTRRTGWTLTWDITRSVIVVQEGENGEQWEEKIGEFPENLQEIIAKGGLVGWVKNELAKAA</sequence>
<evidence type="ECO:0000256" key="19">
    <source>
        <dbReference type="ARBA" id="ARBA00029338"/>
    </source>
</evidence>
<evidence type="ECO:0000313" key="24">
    <source>
        <dbReference type="Proteomes" id="UP000288859"/>
    </source>
</evidence>
<comment type="pathway">
    <text evidence="3 21">Amino-acid biosynthesis; L-lysine biosynthesis via AAA pathway; L-alpha-aminoadipate from 2-oxoglutarate: step 3/5.</text>
</comment>
<dbReference type="GO" id="GO:0004812">
    <property type="term" value="F:aminoacyl-tRNA ligase activity"/>
    <property type="evidence" value="ECO:0007669"/>
    <property type="project" value="UniProtKB-KW"/>
</dbReference>
<dbReference type="InterPro" id="IPR006195">
    <property type="entry name" value="aa-tRNA-synth_II"/>
</dbReference>
<evidence type="ECO:0000256" key="10">
    <source>
        <dbReference type="ARBA" id="ARBA00022741"/>
    </source>
</evidence>
<evidence type="ECO:0000256" key="4">
    <source>
        <dbReference type="ARBA" id="ARBA00007185"/>
    </source>
</evidence>
<dbReference type="Pfam" id="PF03129">
    <property type="entry name" value="HGTP_anticodon"/>
    <property type="match status" value="1"/>
</dbReference>
<dbReference type="SUPFAM" id="SSF53732">
    <property type="entry name" value="Aconitase iron-sulfur domain"/>
    <property type="match status" value="1"/>
</dbReference>
<keyword evidence="9 21" id="KW-0479">Metal-binding</keyword>
<dbReference type="Proteomes" id="UP000288859">
    <property type="component" value="Unassembled WGS sequence"/>
</dbReference>
<dbReference type="Pfam" id="PF00694">
    <property type="entry name" value="Aconitase_C"/>
    <property type="match status" value="1"/>
</dbReference>
<evidence type="ECO:0000256" key="15">
    <source>
        <dbReference type="ARBA" id="ARBA00023128"/>
    </source>
</evidence>
<dbReference type="Pfam" id="PF00330">
    <property type="entry name" value="Aconitase"/>
    <property type="match status" value="1"/>
</dbReference>
<dbReference type="Gene3D" id="3.20.19.10">
    <property type="entry name" value="Aconitase, domain 4"/>
    <property type="match status" value="1"/>
</dbReference>
<dbReference type="GO" id="GO:0004409">
    <property type="term" value="F:homoaconitate hydratase activity"/>
    <property type="evidence" value="ECO:0007669"/>
    <property type="project" value="UniProtKB-UniRule"/>
</dbReference>
<keyword evidence="7" id="KW-0436">Ligase</keyword>
<dbReference type="EC" id="4.2.1.36" evidence="5 21"/>
<organism evidence="23 24">
    <name type="scientific">Exophiala mesophila</name>
    <name type="common">Black yeast-like fungus</name>
    <dbReference type="NCBI Taxonomy" id="212818"/>
    <lineage>
        <taxon>Eukaryota</taxon>
        <taxon>Fungi</taxon>
        <taxon>Dikarya</taxon>
        <taxon>Ascomycota</taxon>
        <taxon>Pezizomycotina</taxon>
        <taxon>Eurotiomycetes</taxon>
        <taxon>Chaetothyriomycetidae</taxon>
        <taxon>Chaetothyriales</taxon>
        <taxon>Herpotrichiellaceae</taxon>
        <taxon>Exophiala</taxon>
    </lineage>
</organism>
<dbReference type="Gene3D" id="3.30.499.10">
    <property type="entry name" value="Aconitase, domain 3"/>
    <property type="match status" value="2"/>
</dbReference>
<dbReference type="InterPro" id="IPR015928">
    <property type="entry name" value="Aconitase/3IPM_dehydase_swvl"/>
</dbReference>
<dbReference type="Gene3D" id="3.40.50.800">
    <property type="entry name" value="Anticodon-binding domain"/>
    <property type="match status" value="1"/>
</dbReference>
<comment type="subcellular location">
    <subcellularLocation>
        <location evidence="2 21">Mitochondrion</location>
    </subcellularLocation>
</comment>
<evidence type="ECO:0000256" key="17">
    <source>
        <dbReference type="ARBA" id="ARBA00023154"/>
    </source>
</evidence>
<dbReference type="InterPro" id="IPR015931">
    <property type="entry name" value="Acnase/IPM_dHydase_lsu_aba_1/3"/>
</dbReference>
<dbReference type="InterPro" id="IPR036621">
    <property type="entry name" value="Anticodon-bd_dom_sf"/>
</dbReference>
<dbReference type="PROSITE" id="PS50862">
    <property type="entry name" value="AA_TRNA_LIGASE_II"/>
    <property type="match status" value="1"/>
</dbReference>
<dbReference type="InterPro" id="IPR002314">
    <property type="entry name" value="aa-tRNA-synt_IIb"/>
</dbReference>
<evidence type="ECO:0000256" key="12">
    <source>
        <dbReference type="ARBA" id="ARBA00022946"/>
    </source>
</evidence>
<protein>
    <recommendedName>
        <fullName evidence="6 21">Homoaconitase, mitochondrial</fullName>
        <ecNumber evidence="5 21">4.2.1.36</ecNumber>
    </recommendedName>
    <alternativeName>
        <fullName evidence="20 21">Homoaconitate hydratase</fullName>
    </alternativeName>
</protein>
<dbReference type="CDD" id="cd01674">
    <property type="entry name" value="Homoaconitase_Swivel"/>
    <property type="match status" value="1"/>
</dbReference>
<dbReference type="UniPathway" id="UPA00033">
    <property type="reaction ID" value="UER01027"/>
</dbReference>
<dbReference type="GO" id="GO:0005524">
    <property type="term" value="F:ATP binding"/>
    <property type="evidence" value="ECO:0007669"/>
    <property type="project" value="UniProtKB-KW"/>
</dbReference>
<dbReference type="PROSITE" id="PS01244">
    <property type="entry name" value="ACONITASE_2"/>
    <property type="match status" value="1"/>
</dbReference>
<dbReference type="GO" id="GO:0046872">
    <property type="term" value="F:metal ion binding"/>
    <property type="evidence" value="ECO:0007669"/>
    <property type="project" value="UniProtKB-UniRule"/>
</dbReference>
<dbReference type="InterPro" id="IPR045864">
    <property type="entry name" value="aa-tRNA-synth_II/BPL/LPL"/>
</dbReference>
<gene>
    <name evidence="23" type="ORF">B0A52_02064</name>
</gene>
<dbReference type="Pfam" id="PF00587">
    <property type="entry name" value="tRNA-synt_2b"/>
    <property type="match status" value="1"/>
</dbReference>
<keyword evidence="10" id="KW-0547">Nucleotide-binding</keyword>
<evidence type="ECO:0000256" key="1">
    <source>
        <dbReference type="ARBA" id="ARBA00003422"/>
    </source>
</evidence>
<dbReference type="InterPro" id="IPR018136">
    <property type="entry name" value="Aconitase_4Fe-4S_BS"/>
</dbReference>
<evidence type="ECO:0000256" key="3">
    <source>
        <dbReference type="ARBA" id="ARBA00005106"/>
    </source>
</evidence>
<evidence type="ECO:0000256" key="2">
    <source>
        <dbReference type="ARBA" id="ARBA00004173"/>
    </source>
</evidence>
<evidence type="ECO:0000256" key="14">
    <source>
        <dbReference type="ARBA" id="ARBA00023014"/>
    </source>
</evidence>
<dbReference type="PANTHER" id="PTHR43822">
    <property type="entry name" value="HOMOACONITASE, MITOCHONDRIAL-RELATED"/>
    <property type="match status" value="1"/>
</dbReference>
<dbReference type="VEuPathDB" id="FungiDB:PV10_04827"/>
<dbReference type="EMBL" id="NAJM01000005">
    <property type="protein sequence ID" value="RVX74232.1"/>
    <property type="molecule type" value="Genomic_DNA"/>
</dbReference>
<evidence type="ECO:0000259" key="22">
    <source>
        <dbReference type="PROSITE" id="PS50862"/>
    </source>
</evidence>
<comment type="catalytic activity">
    <reaction evidence="19 21">
        <text>(2R,3S)-homoisocitrate = cis-homoaconitate + H2O</text>
        <dbReference type="Rhea" id="RHEA:15485"/>
        <dbReference type="ChEBI" id="CHEBI:15377"/>
        <dbReference type="ChEBI" id="CHEBI:15404"/>
        <dbReference type="ChEBI" id="CHEBI:58174"/>
        <dbReference type="EC" id="4.2.1.36"/>
    </reaction>
</comment>
<dbReference type="GO" id="GO:0019878">
    <property type="term" value="P:lysine biosynthetic process via aminoadipic acid"/>
    <property type="evidence" value="ECO:0007669"/>
    <property type="project" value="UniProtKB-UniRule"/>
</dbReference>
<comment type="cofactor">
    <cofactor evidence="21">
        <name>[4Fe-4S] cluster</name>
        <dbReference type="ChEBI" id="CHEBI:49883"/>
    </cofactor>
    <text evidence="21">Binds 1 [4Fe-4S] cluster per subunit.</text>
</comment>
<dbReference type="GO" id="GO:0006418">
    <property type="term" value="P:tRNA aminoacylation for protein translation"/>
    <property type="evidence" value="ECO:0007669"/>
    <property type="project" value="InterPro"/>
</dbReference>
<dbReference type="InterPro" id="IPR001030">
    <property type="entry name" value="Acoase/IPM_deHydtase_lsu_aba"/>
</dbReference>
<comment type="similarity">
    <text evidence="4 21">Belongs to the aconitase/IPM isomerase family.</text>
</comment>
<dbReference type="SUPFAM" id="SSF52016">
    <property type="entry name" value="LeuD/IlvD-like"/>
    <property type="match status" value="1"/>
</dbReference>
<dbReference type="InterPro" id="IPR000573">
    <property type="entry name" value="AconitaseA/IPMdHydase_ssu_swvl"/>
</dbReference>
<evidence type="ECO:0000256" key="11">
    <source>
        <dbReference type="ARBA" id="ARBA00022840"/>
    </source>
</evidence>
<dbReference type="InterPro" id="IPR039386">
    <property type="entry name" value="Homoaconitase_swivel"/>
</dbReference>
<keyword evidence="11" id="KW-0067">ATP-binding</keyword>
<accession>A0A438NES5</accession>
<dbReference type="GO" id="GO:0005739">
    <property type="term" value="C:mitochondrion"/>
    <property type="evidence" value="ECO:0007669"/>
    <property type="project" value="UniProtKB-SubCell"/>
</dbReference>
<comment type="function">
    <text evidence="1 21">Catalyzes the reversible hydration of cis-homoaconitate to (2R,3S)-homoisocitrate, a step in the alpha-aminoadipate pathway for lysine biosynthesis.</text>
</comment>
<dbReference type="GO" id="GO:0051539">
    <property type="term" value="F:4 iron, 4 sulfur cluster binding"/>
    <property type="evidence" value="ECO:0007669"/>
    <property type="project" value="UniProtKB-UniRule"/>
</dbReference>
<evidence type="ECO:0000256" key="9">
    <source>
        <dbReference type="ARBA" id="ARBA00022723"/>
    </source>
</evidence>
<evidence type="ECO:0000256" key="8">
    <source>
        <dbReference type="ARBA" id="ARBA00022605"/>
    </source>
</evidence>
<dbReference type="PANTHER" id="PTHR43822:SF2">
    <property type="entry name" value="HOMOACONITASE, MITOCHONDRIAL"/>
    <property type="match status" value="1"/>
</dbReference>
<keyword evidence="14 21" id="KW-0411">Iron-sulfur</keyword>
<evidence type="ECO:0000313" key="23">
    <source>
        <dbReference type="EMBL" id="RVX74232.1"/>
    </source>
</evidence>
<comment type="caution">
    <text evidence="23">The sequence shown here is derived from an EMBL/GenBank/DDBJ whole genome shotgun (WGS) entry which is preliminary data.</text>
</comment>
<dbReference type="Gene3D" id="3.30.930.10">
    <property type="entry name" value="Bira Bifunctional Protein, Domain 2"/>
    <property type="match status" value="2"/>
</dbReference>